<dbReference type="GO" id="GO:0051117">
    <property type="term" value="F:ATPase binding"/>
    <property type="evidence" value="ECO:0007669"/>
    <property type="project" value="TreeGrafter"/>
</dbReference>
<dbReference type="SUPFAM" id="SSF52096">
    <property type="entry name" value="ClpP/crotonase"/>
    <property type="match status" value="1"/>
</dbReference>
<evidence type="ECO:0000256" key="5">
    <source>
        <dbReference type="ARBA" id="ARBA00034021"/>
    </source>
</evidence>
<dbReference type="Proteomes" id="UP001489004">
    <property type="component" value="Unassembled WGS sequence"/>
</dbReference>
<proteinExistence type="inferred from homology"/>
<evidence type="ECO:0000313" key="8">
    <source>
        <dbReference type="EMBL" id="KAK9803188.1"/>
    </source>
</evidence>
<comment type="similarity">
    <text evidence="1 7">Belongs to the peptidase S14 family.</text>
</comment>
<dbReference type="Pfam" id="PF00574">
    <property type="entry name" value="CLP_protease"/>
    <property type="match status" value="1"/>
</dbReference>
<dbReference type="AlphaFoldDB" id="A0AAW1P2R1"/>
<keyword evidence="2" id="KW-0645">Protease</keyword>
<organism evidence="8 9">
    <name type="scientific">[Myrmecia] bisecta</name>
    <dbReference type="NCBI Taxonomy" id="41462"/>
    <lineage>
        <taxon>Eukaryota</taxon>
        <taxon>Viridiplantae</taxon>
        <taxon>Chlorophyta</taxon>
        <taxon>core chlorophytes</taxon>
        <taxon>Trebouxiophyceae</taxon>
        <taxon>Trebouxiales</taxon>
        <taxon>Trebouxiaceae</taxon>
        <taxon>Myrmecia</taxon>
    </lineage>
</organism>
<reference evidence="8 9" key="1">
    <citation type="journal article" date="2024" name="Nat. Commun.">
        <title>Phylogenomics reveals the evolutionary origins of lichenization in chlorophyte algae.</title>
        <authorList>
            <person name="Puginier C."/>
            <person name="Libourel C."/>
            <person name="Otte J."/>
            <person name="Skaloud P."/>
            <person name="Haon M."/>
            <person name="Grisel S."/>
            <person name="Petersen M."/>
            <person name="Berrin J.G."/>
            <person name="Delaux P.M."/>
            <person name="Dal Grande F."/>
            <person name="Keller J."/>
        </authorList>
    </citation>
    <scope>NUCLEOTIDE SEQUENCE [LARGE SCALE GENOMIC DNA]</scope>
    <source>
        <strain evidence="8 9">SAG 2043</strain>
    </source>
</reference>
<evidence type="ECO:0000256" key="4">
    <source>
        <dbReference type="ARBA" id="ARBA00022825"/>
    </source>
</evidence>
<evidence type="ECO:0000256" key="7">
    <source>
        <dbReference type="RuleBase" id="RU003567"/>
    </source>
</evidence>
<gene>
    <name evidence="8" type="ORF">WJX72_011868</name>
</gene>
<protein>
    <recommendedName>
        <fullName evidence="7">ATP-dependent Clp protease proteolytic subunit</fullName>
    </recommendedName>
</protein>
<dbReference type="InterPro" id="IPR029045">
    <property type="entry name" value="ClpP/crotonase-like_dom_sf"/>
</dbReference>
<dbReference type="PRINTS" id="PR00127">
    <property type="entry name" value="CLPPROTEASEP"/>
</dbReference>
<keyword evidence="4" id="KW-0720">Serine protease</keyword>
<dbReference type="InterPro" id="IPR001907">
    <property type="entry name" value="ClpP"/>
</dbReference>
<evidence type="ECO:0000313" key="9">
    <source>
        <dbReference type="Proteomes" id="UP001489004"/>
    </source>
</evidence>
<name>A0AAW1P2R1_9CHLO</name>
<accession>A0AAW1P2R1</accession>
<evidence type="ECO:0000256" key="1">
    <source>
        <dbReference type="ARBA" id="ARBA00007039"/>
    </source>
</evidence>
<dbReference type="PANTHER" id="PTHR10381">
    <property type="entry name" value="ATP-DEPENDENT CLP PROTEASE PROTEOLYTIC SUBUNIT"/>
    <property type="match status" value="1"/>
</dbReference>
<dbReference type="InterPro" id="IPR023562">
    <property type="entry name" value="ClpP/TepA"/>
</dbReference>
<dbReference type="GO" id="GO:0004252">
    <property type="term" value="F:serine-type endopeptidase activity"/>
    <property type="evidence" value="ECO:0007669"/>
    <property type="project" value="UniProtKB-EC"/>
</dbReference>
<dbReference type="GO" id="GO:0004176">
    <property type="term" value="F:ATP-dependent peptidase activity"/>
    <property type="evidence" value="ECO:0007669"/>
    <property type="project" value="InterPro"/>
</dbReference>
<sequence>MAAQQLGRSVLIPLLDSRQQALNQRQTAQHRCSCSNRHLQALPQSRSFVQTSKHVDRLGPVYARRPRDPIVAPFIPLGQDGKEGTDMFGYLLRNRIIFVGNRIGDEMSTQIVASLLALEALDDKEDIKLYINSGGGTPYAVISILDTIEAIKPDVSTIAFGQAASTATLLLAAGAKGKRFAMPNTRIMMHQPVGGAMGSADEVNITTSELNRTMKVIHRFYSKFTGMDIETVEMETDRDNYMNPEKAKEMGLIDGVI</sequence>
<dbReference type="GO" id="GO:0006515">
    <property type="term" value="P:protein quality control for misfolded or incompletely synthesized proteins"/>
    <property type="evidence" value="ECO:0007669"/>
    <property type="project" value="TreeGrafter"/>
</dbReference>
<dbReference type="InterPro" id="IPR033135">
    <property type="entry name" value="ClpP_His_AS"/>
</dbReference>
<evidence type="ECO:0000256" key="6">
    <source>
        <dbReference type="PROSITE-ProRule" id="PRU10086"/>
    </source>
</evidence>
<feature type="active site" evidence="6">
    <location>
        <position position="190"/>
    </location>
</feature>
<comment type="caution">
    <text evidence="8">The sequence shown here is derived from an EMBL/GenBank/DDBJ whole genome shotgun (WGS) entry which is preliminary data.</text>
</comment>
<dbReference type="CDD" id="cd07017">
    <property type="entry name" value="S14_ClpP_2"/>
    <property type="match status" value="1"/>
</dbReference>
<keyword evidence="3" id="KW-0378">Hydrolase</keyword>
<dbReference type="Gene3D" id="3.90.226.10">
    <property type="entry name" value="2-enoyl-CoA Hydratase, Chain A, domain 1"/>
    <property type="match status" value="1"/>
</dbReference>
<dbReference type="GO" id="GO:0009368">
    <property type="term" value="C:endopeptidase Clp complex"/>
    <property type="evidence" value="ECO:0007669"/>
    <property type="project" value="TreeGrafter"/>
</dbReference>
<dbReference type="GO" id="GO:0009536">
    <property type="term" value="C:plastid"/>
    <property type="evidence" value="ECO:0007669"/>
    <property type="project" value="UniProtKB-ARBA"/>
</dbReference>
<comment type="catalytic activity">
    <reaction evidence="5 6">
        <text>Hydrolysis of proteins to small peptides in the presence of ATP and magnesium. alpha-casein is the usual test substrate. In the absence of ATP, only oligopeptides shorter than five residues are hydrolyzed (such as succinyl-Leu-Tyr-|-NHMec, and Leu-Tyr-Leu-|-Tyr-Trp, in which cleavage of the -Tyr-|-Leu- and -Tyr-|-Trp bonds also occurs).</text>
        <dbReference type="EC" id="3.4.21.92"/>
    </reaction>
</comment>
<dbReference type="PROSITE" id="PS00382">
    <property type="entry name" value="CLP_PROTEASE_HIS"/>
    <property type="match status" value="1"/>
</dbReference>
<keyword evidence="9" id="KW-1185">Reference proteome</keyword>
<evidence type="ECO:0000256" key="2">
    <source>
        <dbReference type="ARBA" id="ARBA00022670"/>
    </source>
</evidence>
<dbReference type="EMBL" id="JALJOR010000023">
    <property type="protein sequence ID" value="KAK9803188.1"/>
    <property type="molecule type" value="Genomic_DNA"/>
</dbReference>
<dbReference type="PANTHER" id="PTHR10381:SF11">
    <property type="entry name" value="ATP-DEPENDENT CLP PROTEASE PROTEOLYTIC SUBUNIT, MITOCHONDRIAL"/>
    <property type="match status" value="1"/>
</dbReference>
<evidence type="ECO:0000256" key="3">
    <source>
        <dbReference type="ARBA" id="ARBA00022801"/>
    </source>
</evidence>